<dbReference type="EMBL" id="JAACNH010000007">
    <property type="protein sequence ID" value="KAG8438459.1"/>
    <property type="molecule type" value="Genomic_DNA"/>
</dbReference>
<sequence>MSTAENQQLREETHRRLGRYSTLRGKKVQPGEFWNLVVITASDEVQERAYHHQLKDKIKKKELPLGVQYHVISDPPGPKIGNGGSTLYVLQRLQQMYPKELDGFTVLLIHSGGFSQRLPNVSATGKIFAALPIGNPNYQMIDLKLAMYIDFPKNMKPGVLVTCSDDLELYYSGGLEVKFDSPGIIALAHPSTLSIGTTHGVFVLEDSDGPTRELEYRLCKTYLHKPSVQTMHKMGAVNVPELGEESGQEVVYTDSLFYMDLSTVNMLLSFLQDLGSLACEIDAYGDFLQALGSDATSEYTTNLANVSKAESQLPDVRKKIYFLLRGTDFTVVLLNNSKFYHIGTMREYLYHFTSDLDLKQELGLEDEVFSLIPGGKLNNGSCVIHSVLDAKTNVAPFSVIEYCRLGPEVSIGQQCIISNTTIQIRADIPDRCFVSSIIIRADNQVMYATIVFGIDDDMKKTVNSLSDVNSIQLLGQNLLECLELWEIPVSEELFSGDPNSLWTLRIFPVCSTFQESVRWSLDMAYSVNSHDPVCLSHVKRLSIEEILRCKDVEEMLQFRQVLYREIVAQRG</sequence>
<protein>
    <recommendedName>
        <fullName evidence="3">GDP-fucose pyrophosphorylase domain-containing protein</fullName>
    </recommendedName>
</protein>
<comment type="caution">
    <text evidence="4">The sequence shown here is derived from an EMBL/GenBank/DDBJ whole genome shotgun (WGS) entry which is preliminary data.</text>
</comment>
<keyword evidence="1" id="KW-0808">Transferase</keyword>
<dbReference type="PIRSF" id="PIRSF036640">
    <property type="entry name" value="FPGT"/>
    <property type="match status" value="1"/>
</dbReference>
<dbReference type="GO" id="GO:0016772">
    <property type="term" value="F:transferase activity, transferring phosphorus-containing groups"/>
    <property type="evidence" value="ECO:0007669"/>
    <property type="project" value="InterPro"/>
</dbReference>
<proteinExistence type="predicted"/>
<dbReference type="Gene3D" id="2.160.10.10">
    <property type="entry name" value="Hexapeptide repeat proteins"/>
    <property type="match status" value="1"/>
</dbReference>
<dbReference type="SUPFAM" id="SSF51161">
    <property type="entry name" value="Trimeric LpxA-like enzymes"/>
    <property type="match status" value="1"/>
</dbReference>
<dbReference type="PANTHER" id="PTHR15045">
    <property type="entry name" value="FUCOSE-1-PHOSPHATE GUANYLYLTRANSFERASE"/>
    <property type="match status" value="1"/>
</dbReference>
<dbReference type="GO" id="GO:0000166">
    <property type="term" value="F:nucleotide binding"/>
    <property type="evidence" value="ECO:0007669"/>
    <property type="project" value="UniProtKB-KW"/>
</dbReference>
<evidence type="ECO:0000256" key="2">
    <source>
        <dbReference type="ARBA" id="ARBA00022741"/>
    </source>
</evidence>
<gene>
    <name evidence="4" type="ORF">GDO86_008948</name>
</gene>
<organism evidence="4 5">
    <name type="scientific">Hymenochirus boettgeri</name>
    <name type="common">Congo dwarf clawed frog</name>
    <dbReference type="NCBI Taxonomy" id="247094"/>
    <lineage>
        <taxon>Eukaryota</taxon>
        <taxon>Metazoa</taxon>
        <taxon>Chordata</taxon>
        <taxon>Craniata</taxon>
        <taxon>Vertebrata</taxon>
        <taxon>Euteleostomi</taxon>
        <taxon>Amphibia</taxon>
        <taxon>Batrachia</taxon>
        <taxon>Anura</taxon>
        <taxon>Pipoidea</taxon>
        <taxon>Pipidae</taxon>
        <taxon>Pipinae</taxon>
        <taxon>Hymenochirus</taxon>
    </lineage>
</organism>
<dbReference type="PANTHER" id="PTHR15045:SF1">
    <property type="entry name" value="FUCOSE-1-PHOSPHATE GUANYLYLTRANSFERASE"/>
    <property type="match status" value="1"/>
</dbReference>
<dbReference type="InterPro" id="IPR012120">
    <property type="entry name" value="Fucose-1-phosphate_GuaTrfase"/>
</dbReference>
<dbReference type="Pfam" id="PF07959">
    <property type="entry name" value="Fucose_pyrophosphorylase"/>
    <property type="match status" value="1"/>
</dbReference>
<keyword evidence="5" id="KW-1185">Reference proteome</keyword>
<dbReference type="Proteomes" id="UP000812440">
    <property type="component" value="Chromosome 4"/>
</dbReference>
<feature type="non-terminal residue" evidence="4">
    <location>
        <position position="1"/>
    </location>
</feature>
<dbReference type="InterPro" id="IPR012887">
    <property type="entry name" value="GDP_fucose_pyrophosphorylase"/>
</dbReference>
<accession>A0A8T2IZI5</accession>
<evidence type="ECO:0000256" key="1">
    <source>
        <dbReference type="ARBA" id="ARBA00022679"/>
    </source>
</evidence>
<dbReference type="InterPro" id="IPR011004">
    <property type="entry name" value="Trimer_LpxA-like_sf"/>
</dbReference>
<evidence type="ECO:0000313" key="5">
    <source>
        <dbReference type="Proteomes" id="UP000812440"/>
    </source>
</evidence>
<feature type="domain" description="GDP-fucose pyrophosphorylase" evidence="3">
    <location>
        <begin position="99"/>
        <end position="512"/>
    </location>
</feature>
<dbReference type="AlphaFoldDB" id="A0A8T2IZI5"/>
<dbReference type="GO" id="GO:0042350">
    <property type="term" value="P:GDP-L-fucose biosynthetic process"/>
    <property type="evidence" value="ECO:0007669"/>
    <property type="project" value="UniProtKB-ARBA"/>
</dbReference>
<name>A0A8T2IZI5_9PIPI</name>
<reference evidence="4" key="1">
    <citation type="thesis" date="2020" institute="ProQuest LLC" country="789 East Eisenhower Parkway, Ann Arbor, MI, USA">
        <title>Comparative Genomics and Chromosome Evolution.</title>
        <authorList>
            <person name="Mudd A.B."/>
        </authorList>
    </citation>
    <scope>NUCLEOTIDE SEQUENCE</scope>
    <source>
        <strain evidence="4">Female2</strain>
        <tissue evidence="4">Blood</tissue>
    </source>
</reference>
<evidence type="ECO:0000313" key="4">
    <source>
        <dbReference type="EMBL" id="KAG8438459.1"/>
    </source>
</evidence>
<keyword evidence="2" id="KW-0547">Nucleotide-binding</keyword>
<evidence type="ECO:0000259" key="3">
    <source>
        <dbReference type="Pfam" id="PF07959"/>
    </source>
</evidence>
<dbReference type="OrthoDB" id="10062280at2759"/>